<evidence type="ECO:0000313" key="1">
    <source>
        <dbReference type="EMBL" id="MDK2124144.1"/>
    </source>
</evidence>
<comment type="caution">
    <text evidence="1">The sequence shown here is derived from an EMBL/GenBank/DDBJ whole genome shotgun (WGS) entry which is preliminary data.</text>
</comment>
<organism evidence="1 2">
    <name type="scientific">Parachitinimonas caeni</name>
    <dbReference type="NCBI Taxonomy" id="3031301"/>
    <lineage>
        <taxon>Bacteria</taxon>
        <taxon>Pseudomonadati</taxon>
        <taxon>Pseudomonadota</taxon>
        <taxon>Betaproteobacteria</taxon>
        <taxon>Neisseriales</taxon>
        <taxon>Chitinibacteraceae</taxon>
        <taxon>Parachitinimonas</taxon>
    </lineage>
</organism>
<sequence length="222" mass="22012">MSGYSIPIQTAIDKLKSFYNNGPWSAQNPGGLDNGGHRLNFTAALNDLATAAGGVADAATAAGAAAVSAATSSALAQQSVTTAAGSATAAEQSATTTASLRDQVQALLNSISGGPVASVCGKTGPAVALDSRDITLAARSVSANTTATAGELLILSQAITVNLPASPSLGYTVHLFNASAGQPMVGRNGSPIMGLAEDLTINLPAVWVTLRYVGGPVGWCLS</sequence>
<reference evidence="1" key="1">
    <citation type="submission" date="2023-03" db="EMBL/GenBank/DDBJ databases">
        <title>Chitinimonas shenzhenensis gen. nov., sp. nov., a novel member of family Burkholderiaceae isolated from activated sludge collected in Shen Zhen, China.</title>
        <authorList>
            <person name="Wang X."/>
        </authorList>
    </citation>
    <scope>NUCLEOTIDE SEQUENCE</scope>
    <source>
        <strain evidence="1">DQS-5</strain>
    </source>
</reference>
<dbReference type="RefSeq" id="WP_284100454.1">
    <property type="nucleotide sequence ID" value="NZ_JARRAF010000008.1"/>
</dbReference>
<protein>
    <recommendedName>
        <fullName evidence="3">Tail fiber-like repeat protein</fullName>
    </recommendedName>
</protein>
<name>A0ABT7DVQ8_9NEIS</name>
<accession>A0ABT7DVQ8</accession>
<gene>
    <name evidence="1" type="ORF">PZA18_08800</name>
</gene>
<proteinExistence type="predicted"/>
<evidence type="ECO:0008006" key="3">
    <source>
        <dbReference type="Google" id="ProtNLM"/>
    </source>
</evidence>
<dbReference type="Proteomes" id="UP001172778">
    <property type="component" value="Unassembled WGS sequence"/>
</dbReference>
<evidence type="ECO:0000313" key="2">
    <source>
        <dbReference type="Proteomes" id="UP001172778"/>
    </source>
</evidence>
<dbReference type="EMBL" id="JARRAF010000008">
    <property type="protein sequence ID" value="MDK2124144.1"/>
    <property type="molecule type" value="Genomic_DNA"/>
</dbReference>
<keyword evidence="2" id="KW-1185">Reference proteome</keyword>